<dbReference type="EMBL" id="AMKT01000078">
    <property type="protein sequence ID" value="OXG13693.1"/>
    <property type="molecule type" value="Genomic_DNA"/>
</dbReference>
<reference evidence="1 2" key="1">
    <citation type="submission" date="2017-06" db="EMBL/GenBank/DDBJ databases">
        <title>Global population genomics of the pathogenic fungus Cryptococcus neoformans var. grubii.</title>
        <authorList>
            <person name="Cuomo C."/>
            <person name="Litvintseva A."/>
            <person name="Chen Y."/>
            <person name="Young S."/>
            <person name="Zeng Q."/>
            <person name="Chapman S."/>
            <person name="Gujja S."/>
            <person name="Saif S."/>
            <person name="Birren B."/>
        </authorList>
    </citation>
    <scope>NUCLEOTIDE SEQUENCE [LARGE SCALE GENOMIC DNA]</scope>
    <source>
        <strain evidence="1 2">Tu259-1</strain>
    </source>
</reference>
<comment type="caution">
    <text evidence="1">The sequence shown here is derived from an EMBL/GenBank/DDBJ whole genome shotgun (WGS) entry which is preliminary data.</text>
</comment>
<evidence type="ECO:0000313" key="1">
    <source>
        <dbReference type="EMBL" id="OXG13693.1"/>
    </source>
</evidence>
<evidence type="ECO:0000313" key="2">
    <source>
        <dbReference type="Proteomes" id="UP000199727"/>
    </source>
</evidence>
<dbReference type="Proteomes" id="UP000199727">
    <property type="component" value="Unassembled WGS sequence"/>
</dbReference>
<name>A0A854Q6V9_CRYNE</name>
<organism evidence="1 2">
    <name type="scientific">Cryptococcus neoformans Tu259-1</name>
    <dbReference type="NCBI Taxonomy" id="1230072"/>
    <lineage>
        <taxon>Eukaryota</taxon>
        <taxon>Fungi</taxon>
        <taxon>Dikarya</taxon>
        <taxon>Basidiomycota</taxon>
        <taxon>Agaricomycotina</taxon>
        <taxon>Tremellomycetes</taxon>
        <taxon>Tremellales</taxon>
        <taxon>Cryptococcaceae</taxon>
        <taxon>Cryptococcus</taxon>
        <taxon>Cryptococcus neoformans species complex</taxon>
    </lineage>
</organism>
<protein>
    <submittedName>
        <fullName evidence="1">Uncharacterized protein</fullName>
    </submittedName>
</protein>
<gene>
    <name evidence="1" type="ORF">C361_05833</name>
</gene>
<sequence>MADPYGPYIPDPNDGYINNIRYVGEGIERINSHEDFNQVVACIQRFFADTLLPTFFSKKLLKSRSSHPILKKKLLLRKVHMSPSTC</sequence>
<dbReference type="OrthoDB" id="10494399at2759"/>
<accession>A0A854Q6V9</accession>
<proteinExistence type="predicted"/>
<dbReference type="AlphaFoldDB" id="A0A854Q6V9"/>